<dbReference type="PANTHER" id="PTHR23026:SF90">
    <property type="entry name" value="IODOTYROSINE DEIODINASE 1"/>
    <property type="match status" value="1"/>
</dbReference>
<proteinExistence type="predicted"/>
<feature type="domain" description="Nitroreductase" evidence="4">
    <location>
        <begin position="13"/>
        <end position="198"/>
    </location>
</feature>
<evidence type="ECO:0000313" key="6">
    <source>
        <dbReference type="Proteomes" id="UP000199144"/>
    </source>
</evidence>
<evidence type="ECO:0000259" key="4">
    <source>
        <dbReference type="Pfam" id="PF00881"/>
    </source>
</evidence>
<dbReference type="SUPFAM" id="SSF55469">
    <property type="entry name" value="FMN-dependent nitroreductase-like"/>
    <property type="match status" value="1"/>
</dbReference>
<dbReference type="InterPro" id="IPR000415">
    <property type="entry name" value="Nitroreductase-like"/>
</dbReference>
<reference evidence="5 6" key="1">
    <citation type="submission" date="2016-10" db="EMBL/GenBank/DDBJ databases">
        <authorList>
            <person name="de Groot N.N."/>
        </authorList>
    </citation>
    <scope>NUCLEOTIDE SEQUENCE [LARGE SCALE GENOMIC DNA]</scope>
    <source>
        <strain evidence="5 6">DSM 15283</strain>
    </source>
</reference>
<keyword evidence="3" id="KW-0560">Oxidoreductase</keyword>
<dbReference type="InterPro" id="IPR050627">
    <property type="entry name" value="Nitroreductase/BluB"/>
</dbReference>
<dbReference type="PANTHER" id="PTHR23026">
    <property type="entry name" value="NADPH NITROREDUCTASE"/>
    <property type="match status" value="1"/>
</dbReference>
<keyword evidence="6" id="KW-1185">Reference proteome</keyword>
<accession>A0A1I4IZA0</accession>
<dbReference type="Pfam" id="PF00881">
    <property type="entry name" value="Nitroreductase"/>
    <property type="match status" value="1"/>
</dbReference>
<evidence type="ECO:0000256" key="2">
    <source>
        <dbReference type="ARBA" id="ARBA00022643"/>
    </source>
</evidence>
<evidence type="ECO:0000256" key="3">
    <source>
        <dbReference type="ARBA" id="ARBA00023002"/>
    </source>
</evidence>
<dbReference type="Gene3D" id="3.40.109.10">
    <property type="entry name" value="NADH Oxidase"/>
    <property type="match status" value="1"/>
</dbReference>
<name>A0A1I4IZA0_9RHOB</name>
<dbReference type="InterPro" id="IPR029479">
    <property type="entry name" value="Nitroreductase"/>
</dbReference>
<dbReference type="OrthoDB" id="9802510at2"/>
<dbReference type="Proteomes" id="UP000199144">
    <property type="component" value="Unassembled WGS sequence"/>
</dbReference>
<dbReference type="EMBL" id="FOTQ01000001">
    <property type="protein sequence ID" value="SFL59191.1"/>
    <property type="molecule type" value="Genomic_DNA"/>
</dbReference>
<dbReference type="STRING" id="254406.SAMN04488042_101788"/>
<sequence length="223" mass="24496">MTPHDALTELLHARHSCRAFRPDPVPRDVIETILTDAGRAASWCNAQPWKIYLTSGDQTEAFRTTMLDAFDTKSSSCDFDPPTGYTGAHLERRRTCGMQLYDAVGIGRGDRAARSAQMRENYRFFGAPHVALIASAGELGTYGALDCGGFITSFCLSAQSQGIATIPQAALAFYANEVRAFFDIPEDFKVLAAISFGYADTDHPANQFRTERAPLDDLVTWRG</sequence>
<evidence type="ECO:0000256" key="1">
    <source>
        <dbReference type="ARBA" id="ARBA00022630"/>
    </source>
</evidence>
<keyword evidence="1" id="KW-0285">Flavoprotein</keyword>
<gene>
    <name evidence="5" type="ORF">SAMN04488042_101788</name>
</gene>
<protein>
    <submittedName>
        <fullName evidence="5">Nitroreductase</fullName>
    </submittedName>
</protein>
<keyword evidence="2" id="KW-0288">FMN</keyword>
<dbReference type="AlphaFoldDB" id="A0A1I4IZA0"/>
<evidence type="ECO:0000313" key="5">
    <source>
        <dbReference type="EMBL" id="SFL59191.1"/>
    </source>
</evidence>
<dbReference type="CDD" id="cd02136">
    <property type="entry name" value="PnbA_NfnB-like"/>
    <property type="match status" value="1"/>
</dbReference>
<dbReference type="RefSeq" id="WP_093091041.1">
    <property type="nucleotide sequence ID" value="NZ_FOTQ01000001.1"/>
</dbReference>
<organism evidence="5 6">
    <name type="scientific">Shimia aestuarii</name>
    <dbReference type="NCBI Taxonomy" id="254406"/>
    <lineage>
        <taxon>Bacteria</taxon>
        <taxon>Pseudomonadati</taxon>
        <taxon>Pseudomonadota</taxon>
        <taxon>Alphaproteobacteria</taxon>
        <taxon>Rhodobacterales</taxon>
        <taxon>Roseobacteraceae</taxon>
    </lineage>
</organism>
<dbReference type="GO" id="GO:0016491">
    <property type="term" value="F:oxidoreductase activity"/>
    <property type="evidence" value="ECO:0007669"/>
    <property type="project" value="UniProtKB-KW"/>
</dbReference>